<evidence type="ECO:0000313" key="2">
    <source>
        <dbReference type="Proteomes" id="UP000070491"/>
    </source>
</evidence>
<dbReference type="Proteomes" id="UP000070491">
    <property type="component" value="Unassembled WGS sequence"/>
</dbReference>
<sequence>MKKIEVGNVSFKVGEVKEVLKNNLEEEESHIGAVRECLERYYDEHLEKSASRGGFRKGSSSG</sequence>
<comment type="caution">
    <text evidence="1">The sequence shown here is derived from an EMBL/GenBank/DDBJ whole genome shotgun (WGS) entry which is preliminary data.</text>
</comment>
<gene>
    <name evidence="1" type="ORF">AKJ53_00825</name>
</gene>
<dbReference type="AlphaFoldDB" id="A0A133VIK5"/>
<protein>
    <submittedName>
        <fullName evidence="1">Uncharacterized protein</fullName>
    </submittedName>
</protein>
<evidence type="ECO:0000313" key="1">
    <source>
        <dbReference type="EMBL" id="KXB06266.1"/>
    </source>
</evidence>
<name>A0A133VIK5_9EURY</name>
<proteinExistence type="predicted"/>
<organism evidence="1 2">
    <name type="scientific">candidate division MSBL1 archaeon SCGC-AAA382F02</name>
    <dbReference type="NCBI Taxonomy" id="1698282"/>
    <lineage>
        <taxon>Archaea</taxon>
        <taxon>Methanobacteriati</taxon>
        <taxon>Methanobacteriota</taxon>
        <taxon>candidate division MSBL1</taxon>
    </lineage>
</organism>
<reference evidence="1 2" key="1">
    <citation type="journal article" date="2016" name="Sci. Rep.">
        <title>Metabolic traits of an uncultured archaeal lineage -MSBL1- from brine pools of the Red Sea.</title>
        <authorList>
            <person name="Mwirichia R."/>
            <person name="Alam I."/>
            <person name="Rashid M."/>
            <person name="Vinu M."/>
            <person name="Ba-Alawi W."/>
            <person name="Anthony Kamau A."/>
            <person name="Kamanda Ngugi D."/>
            <person name="Goker M."/>
            <person name="Klenk H.P."/>
            <person name="Bajic V."/>
            <person name="Stingl U."/>
        </authorList>
    </citation>
    <scope>NUCLEOTIDE SEQUENCE [LARGE SCALE GENOMIC DNA]</scope>
    <source>
        <strain evidence="1">SCGC-AAA382F02</strain>
    </source>
</reference>
<keyword evidence="2" id="KW-1185">Reference proteome</keyword>
<accession>A0A133VIK5</accession>
<dbReference type="EMBL" id="LHYG01000008">
    <property type="protein sequence ID" value="KXB06266.1"/>
    <property type="molecule type" value="Genomic_DNA"/>
</dbReference>